<accession>A0A915ESC5</accession>
<keyword evidence="3" id="KW-1185">Reference proteome</keyword>
<keyword evidence="2" id="KW-1133">Transmembrane helix</keyword>
<keyword evidence="2" id="KW-0472">Membrane</keyword>
<evidence type="ECO:0000313" key="3">
    <source>
        <dbReference type="Proteomes" id="UP000887574"/>
    </source>
</evidence>
<evidence type="ECO:0000256" key="2">
    <source>
        <dbReference type="SAM" id="Phobius"/>
    </source>
</evidence>
<proteinExistence type="predicted"/>
<feature type="transmembrane region" description="Helical" evidence="2">
    <location>
        <begin position="95"/>
        <end position="115"/>
    </location>
</feature>
<dbReference type="AlphaFoldDB" id="A0A915ESC5"/>
<dbReference type="Proteomes" id="UP000887574">
    <property type="component" value="Unplaced"/>
</dbReference>
<feature type="region of interest" description="Disordered" evidence="1">
    <location>
        <begin position="1"/>
        <end position="32"/>
    </location>
</feature>
<organism evidence="3 4">
    <name type="scientific">Ditylenchus dipsaci</name>
    <dbReference type="NCBI Taxonomy" id="166011"/>
    <lineage>
        <taxon>Eukaryota</taxon>
        <taxon>Metazoa</taxon>
        <taxon>Ecdysozoa</taxon>
        <taxon>Nematoda</taxon>
        <taxon>Chromadorea</taxon>
        <taxon>Rhabditida</taxon>
        <taxon>Tylenchina</taxon>
        <taxon>Tylenchomorpha</taxon>
        <taxon>Sphaerularioidea</taxon>
        <taxon>Anguinidae</taxon>
        <taxon>Anguininae</taxon>
        <taxon>Ditylenchus</taxon>
    </lineage>
</organism>
<keyword evidence="2" id="KW-0812">Transmembrane</keyword>
<name>A0A915ESC5_9BILA</name>
<reference evidence="4" key="1">
    <citation type="submission" date="2022-11" db="UniProtKB">
        <authorList>
            <consortium name="WormBaseParasite"/>
        </authorList>
    </citation>
    <scope>IDENTIFICATION</scope>
</reference>
<evidence type="ECO:0000313" key="4">
    <source>
        <dbReference type="WBParaSite" id="jg898"/>
    </source>
</evidence>
<evidence type="ECO:0000256" key="1">
    <source>
        <dbReference type="SAM" id="MobiDB-lite"/>
    </source>
</evidence>
<sequence>MSVISEGRSSQRRYGQKSLQNRSGRPGEISSRSVAGIDHHDHQSYLLPQFSAASSEGIKSTWVKTNGATTLQCSQPTKASTPTADCLRARRCSRLCWISFAFLVSLISLLSAPLMSSAPYLISVLDLYPDYVWPAMSCEIDCQASYNMNRLFPNDLTDSSGDEDQVGDLMIWYKPVKFKARSKQKSIRLSQSTDMKKQSI</sequence>
<dbReference type="WBParaSite" id="jg898">
    <property type="protein sequence ID" value="jg898"/>
    <property type="gene ID" value="jg898"/>
</dbReference>
<protein>
    <submittedName>
        <fullName evidence="4">Uncharacterized protein</fullName>
    </submittedName>
</protein>